<proteinExistence type="predicted"/>
<name>A0A446BRE5_9PEZI</name>
<organism evidence="3 4">
    <name type="scientific">Thermothielavioides terrestris</name>
    <dbReference type="NCBI Taxonomy" id="2587410"/>
    <lineage>
        <taxon>Eukaryota</taxon>
        <taxon>Fungi</taxon>
        <taxon>Dikarya</taxon>
        <taxon>Ascomycota</taxon>
        <taxon>Pezizomycotina</taxon>
        <taxon>Sordariomycetes</taxon>
        <taxon>Sordariomycetidae</taxon>
        <taxon>Sordariales</taxon>
        <taxon>Chaetomiaceae</taxon>
        <taxon>Thermothielavioides</taxon>
    </lineage>
</organism>
<accession>A0A446BRE5</accession>
<evidence type="ECO:0000256" key="1">
    <source>
        <dbReference type="SAM" id="MobiDB-lite"/>
    </source>
</evidence>
<dbReference type="Gene3D" id="3.30.1640.10">
    <property type="entry name" value="mini-chromosome maintenance (MCM) complex, chain A, domain 1"/>
    <property type="match status" value="1"/>
</dbReference>
<evidence type="ECO:0000259" key="2">
    <source>
        <dbReference type="Pfam" id="PF14551"/>
    </source>
</evidence>
<reference evidence="3 4" key="1">
    <citation type="submission" date="2018-04" db="EMBL/GenBank/DDBJ databases">
        <authorList>
            <person name="Huttner S."/>
            <person name="Dainat J."/>
        </authorList>
    </citation>
    <scope>NUCLEOTIDE SEQUENCE [LARGE SCALE GENOMIC DNA]</scope>
</reference>
<feature type="domain" description="MCM N-terminal" evidence="2">
    <location>
        <begin position="85"/>
        <end position="159"/>
    </location>
</feature>
<dbReference type="AlphaFoldDB" id="A0A446BRE5"/>
<sequence>MATQRVASSDPGFMASDGPSRTPRAGRLPGSSSSLRPAVPPSESLGALSDGEGEGFADDQVPVRARPTDPANIPRVEDKIGLIIQQLFEEFIENYVETPRASGQPTSSAVTTDKYYVAQIHGLRTHQLSTFYVDYKHLESWSSGALATGIMESYYRFLPS</sequence>
<dbReference type="Pfam" id="PF14551">
    <property type="entry name" value="MCM_N"/>
    <property type="match status" value="1"/>
</dbReference>
<protein>
    <submittedName>
        <fullName evidence="3">9f8315f7-0b8a-4d86-bca5-530e8e9ead47</fullName>
    </submittedName>
</protein>
<dbReference type="EMBL" id="OUUZ01000015">
    <property type="protein sequence ID" value="SPQ25082.1"/>
    <property type="molecule type" value="Genomic_DNA"/>
</dbReference>
<dbReference type="Proteomes" id="UP000289323">
    <property type="component" value="Unassembled WGS sequence"/>
</dbReference>
<gene>
    <name evidence="3" type="ORF">TT172_LOCUS7501</name>
</gene>
<feature type="region of interest" description="Disordered" evidence="1">
    <location>
        <begin position="1"/>
        <end position="72"/>
    </location>
</feature>
<dbReference type="InterPro" id="IPR027925">
    <property type="entry name" value="MCM_N"/>
</dbReference>
<evidence type="ECO:0000313" key="4">
    <source>
        <dbReference type="Proteomes" id="UP000289323"/>
    </source>
</evidence>
<evidence type="ECO:0000313" key="3">
    <source>
        <dbReference type="EMBL" id="SPQ25082.1"/>
    </source>
</evidence>